<feature type="region of interest" description="Disordered" evidence="1">
    <location>
        <begin position="115"/>
        <end position="138"/>
    </location>
</feature>
<dbReference type="WBParaSite" id="ACRNAN_scaffold13190.g28979.t1">
    <property type="protein sequence ID" value="ACRNAN_scaffold13190.g28979.t1"/>
    <property type="gene ID" value="ACRNAN_scaffold13190.g28979"/>
</dbReference>
<organism evidence="2 3">
    <name type="scientific">Acrobeloides nanus</name>
    <dbReference type="NCBI Taxonomy" id="290746"/>
    <lineage>
        <taxon>Eukaryota</taxon>
        <taxon>Metazoa</taxon>
        <taxon>Ecdysozoa</taxon>
        <taxon>Nematoda</taxon>
        <taxon>Chromadorea</taxon>
        <taxon>Rhabditida</taxon>
        <taxon>Tylenchina</taxon>
        <taxon>Cephalobomorpha</taxon>
        <taxon>Cephaloboidea</taxon>
        <taxon>Cephalobidae</taxon>
        <taxon>Acrobeloides</taxon>
    </lineage>
</organism>
<protein>
    <submittedName>
        <fullName evidence="3">Uncharacterized protein</fullName>
    </submittedName>
</protein>
<accession>A0A914CQ04</accession>
<evidence type="ECO:0000313" key="3">
    <source>
        <dbReference type="WBParaSite" id="ACRNAN_scaffold13190.g28979.t1"/>
    </source>
</evidence>
<proteinExistence type="predicted"/>
<evidence type="ECO:0000313" key="2">
    <source>
        <dbReference type="Proteomes" id="UP000887540"/>
    </source>
</evidence>
<keyword evidence="2" id="KW-1185">Reference proteome</keyword>
<dbReference type="Proteomes" id="UP000887540">
    <property type="component" value="Unplaced"/>
</dbReference>
<name>A0A914CQ04_9BILA</name>
<reference evidence="3" key="1">
    <citation type="submission" date="2022-11" db="UniProtKB">
        <authorList>
            <consortium name="WormBaseParasite"/>
        </authorList>
    </citation>
    <scope>IDENTIFICATION</scope>
</reference>
<evidence type="ECO:0000256" key="1">
    <source>
        <dbReference type="SAM" id="MobiDB-lite"/>
    </source>
</evidence>
<sequence>MATQDDSGGSGPFQGFGTLRRSLRQINPFKSRIFRLPATPRLSRKGKVIGKGEELTGWNFERPQQPLNSNRATPVVDIFHASTPSSSITPDISQHLDGIADDVSSVHFRFTHDSISQGGGSCRTNGRHSRPPLPSYNPPDANEAENLIQEHMKNLLSSPAMNRRYLFLPNTSYDKQGEVSDACWQA</sequence>
<dbReference type="AlphaFoldDB" id="A0A914CQ04"/>